<name>A0A1G6U3T1_9PROT</name>
<dbReference type="InterPro" id="IPR007763">
    <property type="entry name" value="NDUFA12"/>
</dbReference>
<dbReference type="EMBL" id="FMZX01000007">
    <property type="protein sequence ID" value="SDD35989.1"/>
    <property type="molecule type" value="Genomic_DNA"/>
</dbReference>
<reference evidence="1 2" key="1">
    <citation type="submission" date="2016-10" db="EMBL/GenBank/DDBJ databases">
        <authorList>
            <person name="de Groot N.N."/>
        </authorList>
    </citation>
    <scope>NUCLEOTIDE SEQUENCE [LARGE SCALE GENOMIC DNA]</scope>
    <source>
        <strain evidence="1 2">CPCC 100156</strain>
    </source>
</reference>
<dbReference type="Proteomes" id="UP000198925">
    <property type="component" value="Unassembled WGS sequence"/>
</dbReference>
<keyword evidence="1" id="KW-0830">Ubiquinone</keyword>
<evidence type="ECO:0000313" key="1">
    <source>
        <dbReference type="EMBL" id="SDD35989.1"/>
    </source>
</evidence>
<dbReference type="GO" id="GO:0045271">
    <property type="term" value="C:respiratory chain complex I"/>
    <property type="evidence" value="ECO:0007669"/>
    <property type="project" value="InterPro"/>
</dbReference>
<dbReference type="PANTHER" id="PTHR12910">
    <property type="entry name" value="NADH-UBIQUINONE OXIDOREDUCTASE SUBUNIT B17.2"/>
    <property type="match status" value="1"/>
</dbReference>
<sequence>MPVLLRLQSALFGRKAGTDRFGNVYYESKSKQPIYNRTRRWAIFAKGSDPTVVPPEWHAWLHHTTAEPLPEVKRYAWQQEHLPNLTGTAHAYRPLGHDYVGGTRRTTGGDYEAWTPGS</sequence>
<dbReference type="GO" id="GO:0006979">
    <property type="term" value="P:response to oxidative stress"/>
    <property type="evidence" value="ECO:0007669"/>
    <property type="project" value="TreeGrafter"/>
</dbReference>
<keyword evidence="2" id="KW-1185">Reference proteome</keyword>
<dbReference type="OrthoDB" id="9795340at2"/>
<proteinExistence type="predicted"/>
<dbReference type="RefSeq" id="WP_090560326.1">
    <property type="nucleotide sequence ID" value="NZ_FMXZ01000001.1"/>
</dbReference>
<dbReference type="AlphaFoldDB" id="A0A1G6U3T1"/>
<gene>
    <name evidence="1" type="ORF">SAMN04487779_100738</name>
</gene>
<protein>
    <submittedName>
        <fullName evidence="1">NADH:ubiquinone oxidoreductase subunit</fullName>
    </submittedName>
</protein>
<accession>A0A1G6U3T1</accession>
<dbReference type="Pfam" id="PF05071">
    <property type="entry name" value="NDUFA12"/>
    <property type="match status" value="1"/>
</dbReference>
<organism evidence="1 2">
    <name type="scientific">Belnapia rosea</name>
    <dbReference type="NCBI Taxonomy" id="938405"/>
    <lineage>
        <taxon>Bacteria</taxon>
        <taxon>Pseudomonadati</taxon>
        <taxon>Pseudomonadota</taxon>
        <taxon>Alphaproteobacteria</taxon>
        <taxon>Acetobacterales</taxon>
        <taxon>Roseomonadaceae</taxon>
        <taxon>Belnapia</taxon>
    </lineage>
</organism>
<dbReference type="PANTHER" id="PTHR12910:SF2">
    <property type="entry name" value="NADH DEHYDROGENASE [UBIQUINONE] 1 ALPHA SUBCOMPLEX SUBUNIT 12"/>
    <property type="match status" value="1"/>
</dbReference>
<dbReference type="STRING" id="938405.SAMN02927895_00152"/>
<evidence type="ECO:0000313" key="2">
    <source>
        <dbReference type="Proteomes" id="UP000198925"/>
    </source>
</evidence>